<dbReference type="GO" id="GO:0008270">
    <property type="term" value="F:zinc ion binding"/>
    <property type="evidence" value="ECO:0007669"/>
    <property type="project" value="InterPro"/>
</dbReference>
<comment type="caution">
    <text evidence="2">The sequence shown here is derived from an EMBL/GenBank/DDBJ whole genome shotgun (WGS) entry which is preliminary data.</text>
</comment>
<feature type="domain" description="HNH" evidence="1">
    <location>
        <begin position="185"/>
        <end position="240"/>
    </location>
</feature>
<name>A0A317CHT9_9GAMM</name>
<organism evidence="2 3">
    <name type="scientific">Leucothrix arctica</name>
    <dbReference type="NCBI Taxonomy" id="1481894"/>
    <lineage>
        <taxon>Bacteria</taxon>
        <taxon>Pseudomonadati</taxon>
        <taxon>Pseudomonadota</taxon>
        <taxon>Gammaproteobacteria</taxon>
        <taxon>Thiotrichales</taxon>
        <taxon>Thiotrichaceae</taxon>
        <taxon>Leucothrix</taxon>
    </lineage>
</organism>
<evidence type="ECO:0000259" key="1">
    <source>
        <dbReference type="Pfam" id="PF01844"/>
    </source>
</evidence>
<dbReference type="GO" id="GO:0003676">
    <property type="term" value="F:nucleic acid binding"/>
    <property type="evidence" value="ECO:0007669"/>
    <property type="project" value="InterPro"/>
</dbReference>
<dbReference type="InterPro" id="IPR003615">
    <property type="entry name" value="HNH_nuc"/>
</dbReference>
<dbReference type="Pfam" id="PF01844">
    <property type="entry name" value="HNH"/>
    <property type="match status" value="1"/>
</dbReference>
<accession>A0A317CHT9</accession>
<dbReference type="Gene3D" id="1.10.30.50">
    <property type="match status" value="1"/>
</dbReference>
<protein>
    <recommendedName>
        <fullName evidence="1">HNH domain-containing protein</fullName>
    </recommendedName>
</protein>
<evidence type="ECO:0000313" key="3">
    <source>
        <dbReference type="Proteomes" id="UP000245506"/>
    </source>
</evidence>
<keyword evidence="3" id="KW-1185">Reference proteome</keyword>
<dbReference type="CDD" id="cd00085">
    <property type="entry name" value="HNHc"/>
    <property type="match status" value="1"/>
</dbReference>
<dbReference type="InterPro" id="IPR002711">
    <property type="entry name" value="HNH"/>
</dbReference>
<reference evidence="2 3" key="1">
    <citation type="submission" date="2018-05" db="EMBL/GenBank/DDBJ databases">
        <title>Leucothrix arctica sp. nov., isolated from Arctic seawater.</title>
        <authorList>
            <person name="Choi A."/>
            <person name="Baek K."/>
        </authorList>
    </citation>
    <scope>NUCLEOTIDE SEQUENCE [LARGE SCALE GENOMIC DNA]</scope>
    <source>
        <strain evidence="2 3">IMCC9719</strain>
    </source>
</reference>
<dbReference type="OrthoDB" id="9802640at2"/>
<dbReference type="AlphaFoldDB" id="A0A317CHT9"/>
<evidence type="ECO:0000313" key="2">
    <source>
        <dbReference type="EMBL" id="PWQ98115.1"/>
    </source>
</evidence>
<proteinExistence type="predicted"/>
<gene>
    <name evidence="2" type="ORF">DKT75_04960</name>
</gene>
<dbReference type="GO" id="GO:0004519">
    <property type="term" value="F:endonuclease activity"/>
    <property type="evidence" value="ECO:0007669"/>
    <property type="project" value="InterPro"/>
</dbReference>
<dbReference type="EMBL" id="QGKL01000014">
    <property type="protein sequence ID" value="PWQ98115.1"/>
    <property type="molecule type" value="Genomic_DNA"/>
</dbReference>
<sequence length="257" mass="29211">MVRNKKQAMNKNQAIALVNRKYEQLSLTGNNTHWANLSVYSGKDGWWLNVPFNKFEKDLFFVLNNEQFGQMLFINIPSSSIPDPYSRFRNKEDTADIFISAVNTKNLSNTDPLIDTQSNGTEHDFSSYHVDVIQHSNGFENLDSLYPEEVSATLKEGSKKTITVNSYERNSKARAECITQYGVSCTVCGFHFESIYGKRGKGFIHVHHLIPVSDIGDEYEINPITDLRPVCPNCHAMLHRKGNISIEELISEIKSNK</sequence>
<dbReference type="Proteomes" id="UP000245506">
    <property type="component" value="Unassembled WGS sequence"/>
</dbReference>